<evidence type="ECO:0000313" key="5">
    <source>
        <dbReference type="EMBL" id="APH02657.1"/>
    </source>
</evidence>
<reference evidence="5 6" key="1">
    <citation type="submission" date="2015-11" db="EMBL/GenBank/DDBJ databases">
        <authorList>
            <person name="Zhang Y."/>
            <person name="Guo Z."/>
        </authorList>
    </citation>
    <scope>NUCLEOTIDE SEQUENCE [LARGE SCALE GENOMIC DNA]</scope>
    <source>
        <strain evidence="5 6">YFY001</strain>
    </source>
</reference>
<evidence type="ECO:0000256" key="3">
    <source>
        <dbReference type="ARBA" id="ARBA00023004"/>
    </source>
</evidence>
<gene>
    <name evidence="5" type="ORF">ASJ30_14820</name>
</gene>
<keyword evidence="6" id="KW-1185">Reference proteome</keyword>
<evidence type="ECO:0000313" key="6">
    <source>
        <dbReference type="Proteomes" id="UP000182938"/>
    </source>
</evidence>
<dbReference type="KEGG" id="jte:ASJ30_14820"/>
<feature type="domain" description="JmjC" evidence="4">
    <location>
        <begin position="111"/>
        <end position="260"/>
    </location>
</feature>
<accession>A0A1L3MJW4</accession>
<keyword evidence="3" id="KW-0408">Iron</keyword>
<dbReference type="PANTHER" id="PTHR13096:SF9">
    <property type="entry name" value="BIFUNCTIONAL LYSINE-SPECIFIC DEMETHYLASE AND HISTIDYL-HYDROXYLASE"/>
    <property type="match status" value="1"/>
</dbReference>
<comment type="cofactor">
    <cofactor evidence="1">
        <name>Fe(2+)</name>
        <dbReference type="ChEBI" id="CHEBI:29033"/>
    </cofactor>
</comment>
<dbReference type="Pfam" id="PF08007">
    <property type="entry name" value="JmjC_2"/>
    <property type="match status" value="1"/>
</dbReference>
<dbReference type="PROSITE" id="PS51184">
    <property type="entry name" value="JMJC"/>
    <property type="match status" value="1"/>
</dbReference>
<protein>
    <submittedName>
        <fullName evidence="5">Cupin</fullName>
    </submittedName>
</protein>
<dbReference type="EMBL" id="CP013290">
    <property type="protein sequence ID" value="APH02657.1"/>
    <property type="molecule type" value="Genomic_DNA"/>
</dbReference>
<dbReference type="RefSeq" id="WP_072625796.1">
    <property type="nucleotide sequence ID" value="NZ_CP013290.1"/>
</dbReference>
<proteinExistence type="predicted"/>
<dbReference type="GO" id="GO:0051864">
    <property type="term" value="F:histone H3K36 demethylase activity"/>
    <property type="evidence" value="ECO:0007669"/>
    <property type="project" value="TreeGrafter"/>
</dbReference>
<dbReference type="Proteomes" id="UP000182938">
    <property type="component" value="Chromosome"/>
</dbReference>
<dbReference type="Gene3D" id="2.60.120.650">
    <property type="entry name" value="Cupin"/>
    <property type="match status" value="1"/>
</dbReference>
<organism evidence="5 6">
    <name type="scientific">Janibacter indicus</name>
    <dbReference type="NCBI Taxonomy" id="857417"/>
    <lineage>
        <taxon>Bacteria</taxon>
        <taxon>Bacillati</taxon>
        <taxon>Actinomycetota</taxon>
        <taxon>Actinomycetes</taxon>
        <taxon>Micrococcales</taxon>
        <taxon>Intrasporangiaceae</taxon>
        <taxon>Janibacter</taxon>
    </lineage>
</organism>
<dbReference type="GO" id="GO:0032453">
    <property type="term" value="F:histone H3K4 demethylase activity"/>
    <property type="evidence" value="ECO:0007669"/>
    <property type="project" value="TreeGrafter"/>
</dbReference>
<dbReference type="SUPFAM" id="SSF51197">
    <property type="entry name" value="Clavaminate synthase-like"/>
    <property type="match status" value="1"/>
</dbReference>
<dbReference type="SMART" id="SM00558">
    <property type="entry name" value="JmjC"/>
    <property type="match status" value="1"/>
</dbReference>
<dbReference type="InterPro" id="IPR003347">
    <property type="entry name" value="JmjC_dom"/>
</dbReference>
<sequence length="411" mass="43558">MSDAHEAGAPARCTGLARVTDLGPEELERSWGREPRHVPAAALPTPFDDLLTTRDVDDLLSRRGLRTPFLRVARDGHTLADADFTRGGGVGAGVTDQLDDTALLRLFAEGHTLVLQGLHRTHPPVLELAQDLAADLGHPVQVNAYVTPPSSRGFAAHYDVHDVFVLQTAGEKRWRLHAPVQPHPLRDQPWQDRRPAVEQAAAGEPRLEVTLRPGDVLYVPRGWLHSATALGGVSTHLTAGIHVWHRGHVAEAVLEAARRGLAAQETQRTSLRPGVDVADPEAIADDLAAVREALLQAVADVDASAVAARLAARQRAAQRPAPVSPVGTVEALADGLDDLAVAPRAHLQASLETGTEGAVLVSRAGRLHLTDDDAAAVTAWLADEAPAVLDPDLARRLVVAGVAVPAAEGRA</sequence>
<dbReference type="PANTHER" id="PTHR13096">
    <property type="entry name" value="MINA53 MYC INDUCED NUCLEAR ANTIGEN"/>
    <property type="match status" value="1"/>
</dbReference>
<evidence type="ECO:0000259" key="4">
    <source>
        <dbReference type="PROSITE" id="PS51184"/>
    </source>
</evidence>
<evidence type="ECO:0000256" key="2">
    <source>
        <dbReference type="ARBA" id="ARBA00022723"/>
    </source>
</evidence>
<name>A0A1L3MJW4_9MICO</name>
<evidence type="ECO:0000256" key="1">
    <source>
        <dbReference type="ARBA" id="ARBA00001954"/>
    </source>
</evidence>
<keyword evidence="2" id="KW-0479">Metal-binding</keyword>
<dbReference type="InterPro" id="IPR039994">
    <property type="entry name" value="NO66-like"/>
</dbReference>
<dbReference type="GO" id="GO:0046872">
    <property type="term" value="F:metal ion binding"/>
    <property type="evidence" value="ECO:0007669"/>
    <property type="project" value="UniProtKB-KW"/>
</dbReference>
<dbReference type="AlphaFoldDB" id="A0A1L3MJW4"/>